<protein>
    <submittedName>
        <fullName evidence="1">Uncharacterized protein</fullName>
    </submittedName>
</protein>
<evidence type="ECO:0000313" key="2">
    <source>
        <dbReference type="Proteomes" id="UP000219338"/>
    </source>
</evidence>
<organism evidence="1 2">
    <name type="scientific">Armillaria ostoyae</name>
    <name type="common">Armillaria root rot fungus</name>
    <dbReference type="NCBI Taxonomy" id="47428"/>
    <lineage>
        <taxon>Eukaryota</taxon>
        <taxon>Fungi</taxon>
        <taxon>Dikarya</taxon>
        <taxon>Basidiomycota</taxon>
        <taxon>Agaricomycotina</taxon>
        <taxon>Agaricomycetes</taxon>
        <taxon>Agaricomycetidae</taxon>
        <taxon>Agaricales</taxon>
        <taxon>Marasmiineae</taxon>
        <taxon>Physalacriaceae</taxon>
        <taxon>Armillaria</taxon>
    </lineage>
</organism>
<evidence type="ECO:0000313" key="1">
    <source>
        <dbReference type="EMBL" id="SJL15574.1"/>
    </source>
</evidence>
<gene>
    <name evidence="1" type="ORF">ARMOST_19075</name>
</gene>
<sequence>MFHTYLDGICLLDYDHCSSFEGLLVPLDWKGLWGARVQLKMSRRRRTVSIYALLSWSSTPGTSTSNLTLRIAGFNRAGTVNIAVDWAVQACEFDGIYHSFPVFDAASFEAPSQIATSPTLQYSLRRRLLPHLIDDRAIIISLLSRPYSPTS</sequence>
<reference evidence="2" key="1">
    <citation type="journal article" date="2017" name="Nat. Ecol. Evol.">
        <title>Genome expansion and lineage-specific genetic innovations in the forest pathogenic fungi Armillaria.</title>
        <authorList>
            <person name="Sipos G."/>
            <person name="Prasanna A.N."/>
            <person name="Walter M.C."/>
            <person name="O'Connor E."/>
            <person name="Balint B."/>
            <person name="Krizsan K."/>
            <person name="Kiss B."/>
            <person name="Hess J."/>
            <person name="Varga T."/>
            <person name="Slot J."/>
            <person name="Riley R."/>
            <person name="Boka B."/>
            <person name="Rigling D."/>
            <person name="Barry K."/>
            <person name="Lee J."/>
            <person name="Mihaltcheva S."/>
            <person name="LaButti K."/>
            <person name="Lipzen A."/>
            <person name="Waldron R."/>
            <person name="Moloney N.M."/>
            <person name="Sperisen C."/>
            <person name="Kredics L."/>
            <person name="Vagvoelgyi C."/>
            <person name="Patrignani A."/>
            <person name="Fitzpatrick D."/>
            <person name="Nagy I."/>
            <person name="Doyle S."/>
            <person name="Anderson J.B."/>
            <person name="Grigoriev I.V."/>
            <person name="Gueldener U."/>
            <person name="Muensterkoetter M."/>
            <person name="Nagy L.G."/>
        </authorList>
    </citation>
    <scope>NUCLEOTIDE SEQUENCE [LARGE SCALE GENOMIC DNA]</scope>
    <source>
        <strain evidence="2">C18/9</strain>
    </source>
</reference>
<keyword evidence="2" id="KW-1185">Reference proteome</keyword>
<dbReference type="EMBL" id="FUEG01000029">
    <property type="protein sequence ID" value="SJL15574.1"/>
    <property type="molecule type" value="Genomic_DNA"/>
</dbReference>
<accession>A0A284S3L9</accession>
<dbReference type="Proteomes" id="UP000219338">
    <property type="component" value="Unassembled WGS sequence"/>
</dbReference>
<proteinExistence type="predicted"/>
<name>A0A284S3L9_ARMOS</name>
<dbReference type="AlphaFoldDB" id="A0A284S3L9"/>